<dbReference type="PANTHER" id="PTHR41786">
    <property type="entry name" value="MOTILITY ACCESSORY FACTOR MAF"/>
    <property type="match status" value="1"/>
</dbReference>
<dbReference type="Proteomes" id="UP001322664">
    <property type="component" value="Chromosome"/>
</dbReference>
<evidence type="ECO:0000313" key="2">
    <source>
        <dbReference type="EMBL" id="WPK12407.1"/>
    </source>
</evidence>
<evidence type="ECO:0000259" key="1">
    <source>
        <dbReference type="Pfam" id="PF01973"/>
    </source>
</evidence>
<protein>
    <submittedName>
        <fullName evidence="2">6-hydroxymethylpterin diphosphokinase MptE-like protein</fullName>
    </submittedName>
</protein>
<keyword evidence="3" id="KW-1185">Reference proteome</keyword>
<sequence>MAKNGEYTLILNSINVYSKYRPMSDAEMFIQNEFDKDASGFLLVGLGLGYHLAELLKLAGNKKIIVLPLAEQELTIFGKYAIDNKIINLPNVEIVRTNMINNKILSNYQVIIPLSWMKAIGVSHPLYDFLEDIKERQMSYQFSSFLMEKNFRQNIVRDNIQSTYFKSRFQSKFACLISAGPSLDETIATLEKIKDKFFILCVGAALKPLLARQIKPDAIVLSDATQLIIEQIEDTEYDGLLFYLSTTNSDLIESYKGKKCILLQRGYTLSETYAKQNDLDLFEVGGSVSTVGLSLLKYMKFSTILLFGQDLGFKDNDTHSKFSPSNTAITIQNKYNKILANSGELINTRADWNIFRRWFEREAMQSNVNIYNTAWHGTKIANIPYISNDEIYAMYDSIALENDFKSALKEVK</sequence>
<accession>A0ABZ0S479</accession>
<organism evidence="2 3">
    <name type="scientific">Lysinibacillus louembei</name>
    <dbReference type="NCBI Taxonomy" id="1470088"/>
    <lineage>
        <taxon>Bacteria</taxon>
        <taxon>Bacillati</taxon>
        <taxon>Bacillota</taxon>
        <taxon>Bacilli</taxon>
        <taxon>Bacillales</taxon>
        <taxon>Bacillaceae</taxon>
        <taxon>Lysinibacillus</taxon>
    </lineage>
</organism>
<dbReference type="Pfam" id="PF01973">
    <property type="entry name" value="MptE-like"/>
    <property type="match status" value="1"/>
</dbReference>
<dbReference type="InterPro" id="IPR002826">
    <property type="entry name" value="MptE-like"/>
</dbReference>
<reference evidence="2 3" key="1">
    <citation type="submission" date="2023-09" db="EMBL/GenBank/DDBJ databases">
        <authorList>
            <person name="Page C.A."/>
            <person name="Perez-Diaz I.M."/>
        </authorList>
    </citation>
    <scope>NUCLEOTIDE SEQUENCE [LARGE SCALE GENOMIC DNA]</scope>
    <source>
        <strain evidence="2 3">Ll15</strain>
    </source>
</reference>
<evidence type="ECO:0000313" key="3">
    <source>
        <dbReference type="Proteomes" id="UP001322664"/>
    </source>
</evidence>
<dbReference type="EMBL" id="CP137624">
    <property type="protein sequence ID" value="WPK12407.1"/>
    <property type="molecule type" value="Genomic_DNA"/>
</dbReference>
<gene>
    <name evidence="2" type="ORF">R6U77_01575</name>
</gene>
<dbReference type="RefSeq" id="WP_319837156.1">
    <property type="nucleotide sequence ID" value="NZ_CP137624.1"/>
</dbReference>
<feature type="domain" description="6-hydroxymethylpterin diphosphokinase MptE-like" evidence="1">
    <location>
        <begin position="150"/>
        <end position="315"/>
    </location>
</feature>
<name>A0ABZ0S479_9BACI</name>
<proteinExistence type="predicted"/>
<dbReference type="PANTHER" id="PTHR41786:SF1">
    <property type="entry name" value="6-HYDROXYMETHYLPTERIN DIPHOSPHOKINASE MPTE-LIKE DOMAIN-CONTAINING PROTEIN"/>
    <property type="match status" value="1"/>
</dbReference>